<feature type="transmembrane region" description="Helical" evidence="1">
    <location>
        <begin position="100"/>
        <end position="123"/>
    </location>
</feature>
<protein>
    <submittedName>
        <fullName evidence="2">Uncharacterized protein</fullName>
    </submittedName>
</protein>
<evidence type="ECO:0000313" key="3">
    <source>
        <dbReference type="Proteomes" id="UP001055712"/>
    </source>
</evidence>
<keyword evidence="1" id="KW-1133">Transmembrane helix</keyword>
<comment type="caution">
    <text evidence="2">The sequence shown here is derived from an EMBL/GenBank/DDBJ whole genome shotgun (WGS) entry which is preliminary data.</text>
</comment>
<dbReference type="AlphaFoldDB" id="A0A9D4TWX3"/>
<keyword evidence="1" id="KW-0472">Membrane</keyword>
<name>A0A9D4TWX3_CHLVU</name>
<reference evidence="2" key="1">
    <citation type="journal article" date="2019" name="Plant J.">
        <title>Chlorella vulgaris genome assembly and annotation reveals the molecular basis for metabolic acclimation to high light conditions.</title>
        <authorList>
            <person name="Cecchin M."/>
            <person name="Marcolungo L."/>
            <person name="Rossato M."/>
            <person name="Girolomoni L."/>
            <person name="Cosentino E."/>
            <person name="Cuine S."/>
            <person name="Li-Beisson Y."/>
            <person name="Delledonne M."/>
            <person name="Ballottari M."/>
        </authorList>
    </citation>
    <scope>NUCLEOTIDE SEQUENCE</scope>
    <source>
        <strain evidence="2">211/11P</strain>
    </source>
</reference>
<proteinExistence type="predicted"/>
<keyword evidence="3" id="KW-1185">Reference proteome</keyword>
<accession>A0A9D4TWX3</accession>
<organism evidence="2 3">
    <name type="scientific">Chlorella vulgaris</name>
    <name type="common">Green alga</name>
    <dbReference type="NCBI Taxonomy" id="3077"/>
    <lineage>
        <taxon>Eukaryota</taxon>
        <taxon>Viridiplantae</taxon>
        <taxon>Chlorophyta</taxon>
        <taxon>core chlorophytes</taxon>
        <taxon>Trebouxiophyceae</taxon>
        <taxon>Chlorellales</taxon>
        <taxon>Chlorellaceae</taxon>
        <taxon>Chlorella clade</taxon>
        <taxon>Chlorella</taxon>
    </lineage>
</organism>
<dbReference type="EMBL" id="SIDB01000002">
    <property type="protein sequence ID" value="KAI3436689.1"/>
    <property type="molecule type" value="Genomic_DNA"/>
</dbReference>
<reference evidence="2" key="2">
    <citation type="submission" date="2020-11" db="EMBL/GenBank/DDBJ databases">
        <authorList>
            <person name="Cecchin M."/>
            <person name="Marcolungo L."/>
            <person name="Rossato M."/>
            <person name="Girolomoni L."/>
            <person name="Cosentino E."/>
            <person name="Cuine S."/>
            <person name="Li-Beisson Y."/>
            <person name="Delledonne M."/>
            <person name="Ballottari M."/>
        </authorList>
    </citation>
    <scope>NUCLEOTIDE SEQUENCE</scope>
    <source>
        <strain evidence="2">211/11P</strain>
        <tissue evidence="2">Whole cell</tissue>
    </source>
</reference>
<evidence type="ECO:0000256" key="1">
    <source>
        <dbReference type="SAM" id="Phobius"/>
    </source>
</evidence>
<dbReference type="OrthoDB" id="513110at2759"/>
<keyword evidence="1" id="KW-0812">Transmembrane</keyword>
<dbReference type="Proteomes" id="UP001055712">
    <property type="component" value="Unassembled WGS sequence"/>
</dbReference>
<gene>
    <name evidence="2" type="ORF">D9Q98_006104</name>
</gene>
<feature type="transmembrane region" description="Helical" evidence="1">
    <location>
        <begin position="75"/>
        <end position="93"/>
    </location>
</feature>
<evidence type="ECO:0000313" key="2">
    <source>
        <dbReference type="EMBL" id="KAI3436689.1"/>
    </source>
</evidence>
<sequence length="150" mass="15947">MALSLSTVCSLRPAVASAPRQRVAAPSASPLSAPLRPAAPARRVAAAASSKPADFDELLMLVAEKFEKADNKPVVIGYLAAAIGAIVAAEWFIHLPLFNILLGFPIQFIGLIATPYLALRYYVDKEAEPLQDVEKVVNKVTAQLPGLGKK</sequence>